<feature type="chain" id="PRO_5008381714" evidence="6">
    <location>
        <begin position="27"/>
        <end position="765"/>
    </location>
</feature>
<evidence type="ECO:0000256" key="2">
    <source>
        <dbReference type="ARBA" id="ARBA00022670"/>
    </source>
</evidence>
<dbReference type="InterPro" id="IPR050131">
    <property type="entry name" value="Peptidase_S8_subtilisin-like"/>
</dbReference>
<evidence type="ECO:0000256" key="6">
    <source>
        <dbReference type="SAM" id="SignalP"/>
    </source>
</evidence>
<dbReference type="RefSeq" id="WP_186407823.1">
    <property type="nucleotide sequence ID" value="NZ_FLQX01000125.1"/>
</dbReference>
<evidence type="ECO:0000313" key="8">
    <source>
        <dbReference type="EMBL" id="SBT07682.1"/>
    </source>
</evidence>
<feature type="active site" description="Charge relay system" evidence="5">
    <location>
        <position position="290"/>
    </location>
</feature>
<dbReference type="EMBL" id="FLQX01000125">
    <property type="protein sequence ID" value="SBT07682.1"/>
    <property type="molecule type" value="Genomic_DNA"/>
</dbReference>
<feature type="active site" description="Charge relay system" evidence="5">
    <location>
        <position position="99"/>
    </location>
</feature>
<dbReference type="InterPro" id="IPR000209">
    <property type="entry name" value="Peptidase_S8/S53_dom"/>
</dbReference>
<evidence type="ECO:0000256" key="4">
    <source>
        <dbReference type="ARBA" id="ARBA00022825"/>
    </source>
</evidence>
<accession>A0A1A8XT43</accession>
<dbReference type="PROSITE" id="PS00137">
    <property type="entry name" value="SUBTILASE_HIS"/>
    <property type="match status" value="1"/>
</dbReference>
<dbReference type="AlphaFoldDB" id="A0A1A8XT43"/>
<keyword evidence="9" id="KW-1185">Reference proteome</keyword>
<comment type="similarity">
    <text evidence="1 5">Belongs to the peptidase S8 family.</text>
</comment>
<keyword evidence="4 5" id="KW-0720">Serine protease</keyword>
<dbReference type="InterPro" id="IPR022398">
    <property type="entry name" value="Peptidase_S8_His-AS"/>
</dbReference>
<dbReference type="InterPro" id="IPR015500">
    <property type="entry name" value="Peptidase_S8_subtilisin-rel"/>
</dbReference>
<dbReference type="InterPro" id="IPR036852">
    <property type="entry name" value="Peptidase_S8/S53_dom_sf"/>
</dbReference>
<dbReference type="PANTHER" id="PTHR43806:SF11">
    <property type="entry name" value="CEREVISIN-RELATED"/>
    <property type="match status" value="1"/>
</dbReference>
<dbReference type="PROSITE" id="PS00138">
    <property type="entry name" value="SUBTILASE_SER"/>
    <property type="match status" value="1"/>
</dbReference>
<dbReference type="GO" id="GO:0006508">
    <property type="term" value="P:proteolysis"/>
    <property type="evidence" value="ECO:0007669"/>
    <property type="project" value="UniProtKB-KW"/>
</dbReference>
<protein>
    <submittedName>
        <fullName evidence="8">Putative Subtilisin</fullName>
        <ecNumber evidence="8">3.4.21.62</ecNumber>
    </submittedName>
</protein>
<organism evidence="8 9">
    <name type="scientific">Candidatus Accumulibacter aalborgensis</name>
    <dbReference type="NCBI Taxonomy" id="1860102"/>
    <lineage>
        <taxon>Bacteria</taxon>
        <taxon>Pseudomonadati</taxon>
        <taxon>Pseudomonadota</taxon>
        <taxon>Betaproteobacteria</taxon>
        <taxon>Candidatus Accumulibacter</taxon>
    </lineage>
</organism>
<keyword evidence="3 5" id="KW-0378">Hydrolase</keyword>
<reference evidence="8 9" key="1">
    <citation type="submission" date="2016-06" db="EMBL/GenBank/DDBJ databases">
        <authorList>
            <person name="Kjaerup R.B."/>
            <person name="Dalgaard T.S."/>
            <person name="Juul-Madsen H.R."/>
        </authorList>
    </citation>
    <scope>NUCLEOTIDE SEQUENCE [LARGE SCALE GENOMIC DNA]</scope>
    <source>
        <strain evidence="8">3</strain>
    </source>
</reference>
<dbReference type="Gene3D" id="3.40.50.200">
    <property type="entry name" value="Peptidase S8/S53 domain"/>
    <property type="match status" value="1"/>
</dbReference>
<dbReference type="PROSITE" id="PS51892">
    <property type="entry name" value="SUBTILASE"/>
    <property type="match status" value="1"/>
</dbReference>
<proteinExistence type="inferred from homology"/>
<keyword evidence="2 5" id="KW-0645">Protease</keyword>
<dbReference type="STRING" id="1860102.ACCAA_480036"/>
<evidence type="ECO:0000313" key="9">
    <source>
        <dbReference type="Proteomes" id="UP000199169"/>
    </source>
</evidence>
<feature type="signal peptide" evidence="6">
    <location>
        <begin position="1"/>
        <end position="26"/>
    </location>
</feature>
<dbReference type="Pfam" id="PF00082">
    <property type="entry name" value="Peptidase_S8"/>
    <property type="match status" value="1"/>
</dbReference>
<dbReference type="PRINTS" id="PR00723">
    <property type="entry name" value="SUBTILISIN"/>
</dbReference>
<name>A0A1A8XT43_9PROT</name>
<sequence>MSRPRASLSLPAVAMLSAFASLSVQAADPGLAPWLVQMGASTAIVSAANWGKGQVLGVVDTGIVANHPVFAPGQVSASLSACAAVSFKCSSGVNDDNGHGTAVASIAAANRPTAGTYSYNGYTVKANSLIGVAPNANIVAEKVLNASGSGYSTDVANGINKAVAAGAGVINLSLTYMATPDIIAAINGAATKGVTIVWAGGNDSRALLANANTSGLTAAAIKRLVFAGALDTTAAHAAAFSNNAGTGSLISTTGANTSYASRWISAPGTSILAPGIQYGPNAMATWSGTSMAAPLVSGSLLLLQSAWPILKTNGTTADLLLGTATDLGVKGVDSTYGTGLVNLATAFQPVGALSVTLANGNSTPVSAISGSLLTSGALGNLMAIKERLANYMSFDSYQRNFTVNLSGLIQSRPTAASLNPLPTNVNSGVTTIKLSDGSEMSRLHLPTTTETERMGAFANSDRPQGSSPGCVALTSTAGTTMAMGYGVSSQLSFSRALYDDSKLVSMAGEMAVSNLSDLAQGGYHLVYGMRANPDTRLAFAFSRSASTFYPGKPAWGETGGSSAAANTHLLIGLMHKVNPDWTAGVSVGHLTEANGMLGSSYDANSVISMGTNRTTSLGLSLGYSLDTDHSLLAEAGVAFTAAGSSNGLLTGTTAIESRSFGVTFLSQRLFNQEDRLALSLKQPLRVVSGKASMIVPNIDEEGVAYYSKELVSLAPTGREVNFRMAYDTPINRNQSLSVQLGARREVMNIAGNNDAGIGATWSAKF</sequence>
<feature type="domain" description="Peptidase S8/S53" evidence="7">
    <location>
        <begin position="51"/>
        <end position="339"/>
    </location>
</feature>
<evidence type="ECO:0000256" key="1">
    <source>
        <dbReference type="ARBA" id="ARBA00011073"/>
    </source>
</evidence>
<dbReference type="PANTHER" id="PTHR43806">
    <property type="entry name" value="PEPTIDASE S8"/>
    <property type="match status" value="1"/>
</dbReference>
<dbReference type="InterPro" id="IPR023828">
    <property type="entry name" value="Peptidase_S8_Ser-AS"/>
</dbReference>
<dbReference type="EC" id="3.4.21.62" evidence="8"/>
<evidence type="ECO:0000256" key="5">
    <source>
        <dbReference type="PROSITE-ProRule" id="PRU01240"/>
    </source>
</evidence>
<evidence type="ECO:0000256" key="3">
    <source>
        <dbReference type="ARBA" id="ARBA00022801"/>
    </source>
</evidence>
<dbReference type="SUPFAM" id="SSF52743">
    <property type="entry name" value="Subtilisin-like"/>
    <property type="match status" value="1"/>
</dbReference>
<feature type="active site" description="Charge relay system" evidence="5">
    <location>
        <position position="60"/>
    </location>
</feature>
<gene>
    <name evidence="8" type="ORF">ACCAA_480036</name>
</gene>
<dbReference type="GO" id="GO:0004252">
    <property type="term" value="F:serine-type endopeptidase activity"/>
    <property type="evidence" value="ECO:0007669"/>
    <property type="project" value="UniProtKB-UniRule"/>
</dbReference>
<dbReference type="Proteomes" id="UP000199169">
    <property type="component" value="Unassembled WGS sequence"/>
</dbReference>
<keyword evidence="6" id="KW-0732">Signal</keyword>
<evidence type="ECO:0000259" key="7">
    <source>
        <dbReference type="Pfam" id="PF00082"/>
    </source>
</evidence>